<dbReference type="AlphaFoldDB" id="A0A5N5FC74"/>
<organism evidence="3 5">
    <name type="scientific">Pyrus ussuriensis x Pyrus communis</name>
    <dbReference type="NCBI Taxonomy" id="2448454"/>
    <lineage>
        <taxon>Eukaryota</taxon>
        <taxon>Viridiplantae</taxon>
        <taxon>Streptophyta</taxon>
        <taxon>Embryophyta</taxon>
        <taxon>Tracheophyta</taxon>
        <taxon>Spermatophyta</taxon>
        <taxon>Magnoliopsida</taxon>
        <taxon>eudicotyledons</taxon>
        <taxon>Gunneridae</taxon>
        <taxon>Pentapetalae</taxon>
        <taxon>rosids</taxon>
        <taxon>fabids</taxon>
        <taxon>Rosales</taxon>
        <taxon>Rosaceae</taxon>
        <taxon>Amygdaloideae</taxon>
        <taxon>Maleae</taxon>
        <taxon>Pyrus</taxon>
    </lineage>
</organism>
<reference evidence="3 5" key="2">
    <citation type="submission" date="2019-11" db="EMBL/GenBank/DDBJ databases">
        <title>A de novo genome assembly of a pear dwarfing rootstock.</title>
        <authorList>
            <person name="Wang F."/>
            <person name="Wang J."/>
            <person name="Li S."/>
            <person name="Zhang Y."/>
            <person name="Fang M."/>
            <person name="Ma L."/>
            <person name="Zhao Y."/>
            <person name="Jiang S."/>
        </authorList>
    </citation>
    <scope>NUCLEOTIDE SEQUENCE [LARGE SCALE GENOMIC DNA]</scope>
    <source>
        <strain evidence="3">S2</strain>
        <tissue evidence="3">Leaf</tissue>
    </source>
</reference>
<sequence length="340" mass="37254">MYLKRLVMKPIRTKMDLFCGRVNKPIAMSIFVIRRKKCLGSLNSMAVCHLKKTYVGPSCSFDLVTTGIYSYAEMLFGGDLPTGEEIGDPPGTELIPSLSSFPSLPCVGGGMQDPVMHSIPLPASSEISLRGPNLSGTEQLIHRINLRAAMDIKSHIEGRISKCPLEDLALLKEDLSKLISAIDNLNIDSSSLKIKIAEIMAASTEYSSLRVISLKKLSPDVKAHQLAAIDLSLTQARSSQQAASGDYQSTETSLASVRARLDMLMREQEQLGIEASKLESVLGEQGATLSQCQEEISRLEQEKDMAIELPILSLTEVETLKALEGLLEDRLLSFRDIVFK</sequence>
<evidence type="ECO:0000313" key="3">
    <source>
        <dbReference type="EMBL" id="KAB2600709.1"/>
    </source>
</evidence>
<dbReference type="EMBL" id="SMOL01000714">
    <property type="protein sequence ID" value="KAB2600709.1"/>
    <property type="molecule type" value="Genomic_DNA"/>
</dbReference>
<feature type="coiled-coil region" evidence="1">
    <location>
        <begin position="282"/>
        <end position="309"/>
    </location>
</feature>
<dbReference type="EMBL" id="SMOL01000781">
    <property type="protein sequence ID" value="KAB2595569.1"/>
    <property type="molecule type" value="Genomic_DNA"/>
</dbReference>
<dbReference type="Proteomes" id="UP000327157">
    <property type="component" value="Chromosome 7"/>
</dbReference>
<reference evidence="3 5" key="1">
    <citation type="submission" date="2019-09" db="EMBL/GenBank/DDBJ databases">
        <authorList>
            <person name="Ou C."/>
        </authorList>
    </citation>
    <scope>NUCLEOTIDE SEQUENCE [LARGE SCALE GENOMIC DNA]</scope>
    <source>
        <strain evidence="3">S2</strain>
        <tissue evidence="3">Leaf</tissue>
    </source>
</reference>
<comment type="caution">
    <text evidence="3">The sequence shown here is derived from an EMBL/GenBank/DDBJ whole genome shotgun (WGS) entry which is preliminary data.</text>
</comment>
<dbReference type="EMBL" id="SMOL01000401">
    <property type="protein sequence ID" value="KAB2619183.1"/>
    <property type="molecule type" value="Genomic_DNA"/>
</dbReference>
<evidence type="ECO:0000313" key="4">
    <source>
        <dbReference type="EMBL" id="KAB2619183.1"/>
    </source>
</evidence>
<gene>
    <name evidence="4" type="ORF">D8674_015052</name>
    <name evidence="2" type="ORF">D8674_031019</name>
    <name evidence="3" type="ORF">D8674_038440</name>
</gene>
<evidence type="ECO:0000313" key="5">
    <source>
        <dbReference type="Proteomes" id="UP000327157"/>
    </source>
</evidence>
<evidence type="ECO:0000313" key="2">
    <source>
        <dbReference type="EMBL" id="KAB2595569.1"/>
    </source>
</evidence>
<keyword evidence="5" id="KW-1185">Reference proteome</keyword>
<keyword evidence="1" id="KW-0175">Coiled coil</keyword>
<dbReference type="OrthoDB" id="1173918at2759"/>
<protein>
    <submittedName>
        <fullName evidence="3">Uncharacterized protein</fullName>
    </submittedName>
</protein>
<evidence type="ECO:0000256" key="1">
    <source>
        <dbReference type="SAM" id="Coils"/>
    </source>
</evidence>
<proteinExistence type="predicted"/>
<name>A0A5N5FC74_9ROSA</name>
<dbReference type="Proteomes" id="UP000327157">
    <property type="component" value="Chromosome 15"/>
</dbReference>
<accession>A0A5N5FC74</accession>